<accession>A0A8K0CDS6</accession>
<feature type="compositionally biased region" description="Basic residues" evidence="1">
    <location>
        <begin position="106"/>
        <end position="116"/>
    </location>
</feature>
<name>A0A8K0CDS6_IGNLU</name>
<evidence type="ECO:0000313" key="2">
    <source>
        <dbReference type="EMBL" id="KAF2885444.1"/>
    </source>
</evidence>
<gene>
    <name evidence="2" type="ORF">ILUMI_20724</name>
</gene>
<dbReference type="AlphaFoldDB" id="A0A8K0CDS6"/>
<proteinExistence type="predicted"/>
<keyword evidence="3" id="KW-1185">Reference proteome</keyword>
<protein>
    <submittedName>
        <fullName evidence="2">Uncharacterized protein</fullName>
    </submittedName>
</protein>
<dbReference type="Proteomes" id="UP000801492">
    <property type="component" value="Unassembled WGS sequence"/>
</dbReference>
<reference evidence="2" key="1">
    <citation type="submission" date="2019-08" db="EMBL/GenBank/DDBJ databases">
        <title>The genome of the North American firefly Photinus pyralis.</title>
        <authorList>
            <consortium name="Photinus pyralis genome working group"/>
            <person name="Fallon T.R."/>
            <person name="Sander Lower S.E."/>
            <person name="Weng J.-K."/>
        </authorList>
    </citation>
    <scope>NUCLEOTIDE SEQUENCE</scope>
    <source>
        <strain evidence="2">TRF0915ILg1</strain>
        <tissue evidence="2">Whole body</tissue>
    </source>
</reference>
<organism evidence="2 3">
    <name type="scientific">Ignelater luminosus</name>
    <name type="common">Cucubano</name>
    <name type="synonym">Pyrophorus luminosus</name>
    <dbReference type="NCBI Taxonomy" id="2038154"/>
    <lineage>
        <taxon>Eukaryota</taxon>
        <taxon>Metazoa</taxon>
        <taxon>Ecdysozoa</taxon>
        <taxon>Arthropoda</taxon>
        <taxon>Hexapoda</taxon>
        <taxon>Insecta</taxon>
        <taxon>Pterygota</taxon>
        <taxon>Neoptera</taxon>
        <taxon>Endopterygota</taxon>
        <taxon>Coleoptera</taxon>
        <taxon>Polyphaga</taxon>
        <taxon>Elateriformia</taxon>
        <taxon>Elateroidea</taxon>
        <taxon>Elateridae</taxon>
        <taxon>Agrypninae</taxon>
        <taxon>Pyrophorini</taxon>
        <taxon>Ignelater</taxon>
    </lineage>
</organism>
<feature type="compositionally biased region" description="Polar residues" evidence="1">
    <location>
        <begin position="93"/>
        <end position="103"/>
    </location>
</feature>
<feature type="region of interest" description="Disordered" evidence="1">
    <location>
        <begin position="75"/>
        <end position="155"/>
    </location>
</feature>
<comment type="caution">
    <text evidence="2">The sequence shown here is derived from an EMBL/GenBank/DDBJ whole genome shotgun (WGS) entry which is preliminary data.</text>
</comment>
<dbReference type="EMBL" id="VTPC01089954">
    <property type="protein sequence ID" value="KAF2885444.1"/>
    <property type="molecule type" value="Genomic_DNA"/>
</dbReference>
<sequence length="155" mass="17819">MEKFAYSLISAGIFHGLQQRLVDLILERIDQAVRTPPLDEMDMQMNELGEYEPEDLSEYSEWEVEEDLLIDLPDSNSSYQLANSSGGEGFPSPQESILSQAVLRNNIKKTKRRKKTTQTTLPNGLKRKTQFRNRSESRHRTRSRSPIIKRLTPGP</sequence>
<evidence type="ECO:0000256" key="1">
    <source>
        <dbReference type="SAM" id="MobiDB-lite"/>
    </source>
</evidence>
<feature type="compositionally biased region" description="Polar residues" evidence="1">
    <location>
        <begin position="75"/>
        <end position="85"/>
    </location>
</feature>
<evidence type="ECO:0000313" key="3">
    <source>
        <dbReference type="Proteomes" id="UP000801492"/>
    </source>
</evidence>